<dbReference type="HAMAP" id="MF_01333_B">
    <property type="entry name" value="Ribosomal_uL5_B"/>
    <property type="match status" value="1"/>
</dbReference>
<dbReference type="PIRSF" id="PIRSF002161">
    <property type="entry name" value="Ribosomal_L5"/>
    <property type="match status" value="1"/>
</dbReference>
<dbReference type="Pfam" id="PF00281">
    <property type="entry name" value="Ribosomal_L5"/>
    <property type="match status" value="1"/>
</dbReference>
<comment type="function">
    <text evidence="1">This is 1 of the proteins that bind and probably mediate the attachment of the 5S RNA into the large ribosomal subunit, where it forms part of the central protuberance. In the 70S ribosome it contacts protein S13 of the 30S subunit (bridge B1b), connecting the 2 subunits; this bridge is implicated in subunit movement. Contacts the P site tRNA; the 5S rRNA and some of its associated proteins might help stabilize positioning of ribosome-bound tRNAs.</text>
</comment>
<feature type="domain" description="Large ribosomal subunit protein uL5 N-terminal" evidence="2">
    <location>
        <begin position="24"/>
        <end position="79"/>
    </location>
</feature>
<reference evidence="4" key="1">
    <citation type="submission" date="2021-06" db="EMBL/GenBank/DDBJ databases">
        <title>Novel Mycoplasma species detected in California sea lions (Zalophus californianus) from the USA.</title>
        <authorList>
            <person name="Volokhov D.V."/>
            <person name="Furtak V.A."/>
            <person name="Zagorodnyaya T.A."/>
        </authorList>
    </citation>
    <scope>NUCLEOTIDE SEQUENCE [LARGE SCALE GENOMIC DNA]</scope>
    <source>
        <strain evidence="4">CSL 4779</strain>
    </source>
</reference>
<dbReference type="Proteomes" id="UP000812267">
    <property type="component" value="Unassembled WGS sequence"/>
</dbReference>
<keyword evidence="1" id="KW-0687">Ribonucleoprotein</keyword>
<dbReference type="GO" id="GO:0005840">
    <property type="term" value="C:ribosome"/>
    <property type="evidence" value="ECO:0007669"/>
    <property type="project" value="UniProtKB-KW"/>
</dbReference>
<sequence length="181" mass="20954">MNLKKHYLEKVVPALMDEFKFKSIMQVPRLEKIVLNMTAGREVTNSKAIEEVLNELTLISSQKPYQTVARKSNASWKLREGMPMGGKVTLRREKMWDFLEKLIHISMPRIRDFRGANPKAFDGRGNYSLGIREEIIFPEIDFDKIRRIKGLDVQLITTTNSDVEAKRMLELIGIRFAKGDK</sequence>
<evidence type="ECO:0000313" key="5">
    <source>
        <dbReference type="Proteomes" id="UP000812267"/>
    </source>
</evidence>
<keyword evidence="1" id="KW-0699">rRNA-binding</keyword>
<keyword evidence="1 4" id="KW-0689">Ribosomal protein</keyword>
<comment type="caution">
    <text evidence="4">The sequence shown here is derived from an EMBL/GenBank/DDBJ whole genome shotgun (WGS) entry which is preliminary data.</text>
</comment>
<dbReference type="InterPro" id="IPR031310">
    <property type="entry name" value="Ribosomal_uL5_N"/>
</dbReference>
<keyword evidence="1" id="KW-0820">tRNA-binding</keyword>
<gene>
    <name evidence="1 4" type="primary">rplE</name>
    <name evidence="4" type="ORF">KQ878_01725</name>
</gene>
<keyword evidence="5" id="KW-1185">Reference proteome</keyword>
<dbReference type="PANTHER" id="PTHR11994">
    <property type="entry name" value="60S RIBOSOMAL PROTEIN L11-RELATED"/>
    <property type="match status" value="1"/>
</dbReference>
<keyword evidence="1" id="KW-0694">RNA-binding</keyword>
<evidence type="ECO:0000259" key="2">
    <source>
        <dbReference type="Pfam" id="PF00281"/>
    </source>
</evidence>
<evidence type="ECO:0000256" key="1">
    <source>
        <dbReference type="HAMAP-Rule" id="MF_01333"/>
    </source>
</evidence>
<protein>
    <recommendedName>
        <fullName evidence="1">Large ribosomal subunit protein uL5</fullName>
    </recommendedName>
</protein>
<dbReference type="Pfam" id="PF00673">
    <property type="entry name" value="Ribosomal_L5_C"/>
    <property type="match status" value="1"/>
</dbReference>
<dbReference type="NCBIfam" id="NF000585">
    <property type="entry name" value="PRK00010.1"/>
    <property type="match status" value="1"/>
</dbReference>
<dbReference type="EMBL" id="JAHMHK010000002">
    <property type="protein sequence ID" value="MBU4693600.1"/>
    <property type="molecule type" value="Genomic_DNA"/>
</dbReference>
<name>A0ABS6DRG4_9MOLU</name>
<evidence type="ECO:0000313" key="4">
    <source>
        <dbReference type="EMBL" id="MBU4693600.1"/>
    </source>
</evidence>
<comment type="subunit">
    <text evidence="1">Part of the 50S ribosomal subunit; part of the 5S rRNA/L5/L18/L25 subcomplex. Contacts the 5S rRNA and the P site tRNA. Forms a bridge to the 30S subunit in the 70S ribosome.</text>
</comment>
<comment type="similarity">
    <text evidence="1">Belongs to the universal ribosomal protein uL5 family.</text>
</comment>
<accession>A0ABS6DRG4</accession>
<dbReference type="InterPro" id="IPR031309">
    <property type="entry name" value="Ribosomal_uL5_C"/>
</dbReference>
<evidence type="ECO:0000259" key="3">
    <source>
        <dbReference type="Pfam" id="PF00673"/>
    </source>
</evidence>
<dbReference type="InterPro" id="IPR020930">
    <property type="entry name" value="Ribosomal_uL5_bac-type"/>
</dbReference>
<feature type="domain" description="Large ribosomal subunit protein uL5 C-terminal" evidence="3">
    <location>
        <begin position="83"/>
        <end position="176"/>
    </location>
</feature>
<dbReference type="InterPro" id="IPR002132">
    <property type="entry name" value="Ribosomal_uL5"/>
</dbReference>
<organism evidence="4 5">
    <name type="scientific">Mycoplasma zalophidermidis</name>
    <dbReference type="NCBI Taxonomy" id="398174"/>
    <lineage>
        <taxon>Bacteria</taxon>
        <taxon>Bacillati</taxon>
        <taxon>Mycoplasmatota</taxon>
        <taxon>Mollicutes</taxon>
        <taxon>Mycoplasmataceae</taxon>
        <taxon>Mycoplasma</taxon>
    </lineage>
</organism>
<proteinExistence type="inferred from homology"/>